<evidence type="ECO:0000313" key="1">
    <source>
        <dbReference type="EMBL" id="MBF4695202.1"/>
    </source>
</evidence>
<dbReference type="RefSeq" id="WP_194703445.1">
    <property type="nucleotide sequence ID" value="NZ_JADKNH010000014.1"/>
</dbReference>
<dbReference type="NCBIfam" id="NF033691">
    <property type="entry name" value="immunity_MafI"/>
    <property type="match status" value="1"/>
</dbReference>
<accession>A0ABR9ZXL2</accession>
<dbReference type="EMBL" id="JADKNH010000014">
    <property type="protein sequence ID" value="MBF4695202.1"/>
    <property type="molecule type" value="Genomic_DNA"/>
</dbReference>
<protein>
    <submittedName>
        <fullName evidence="1">MafI family immunity protein</fullName>
    </submittedName>
</protein>
<keyword evidence="2" id="KW-1185">Reference proteome</keyword>
<reference evidence="1 2" key="1">
    <citation type="submission" date="2020-11" db="EMBL/GenBank/DDBJ databases">
        <title>Fusibacter basophilias sp. nov.</title>
        <authorList>
            <person name="Qiu D."/>
        </authorList>
    </citation>
    <scope>NUCLEOTIDE SEQUENCE [LARGE SCALE GENOMIC DNA]</scope>
    <source>
        <strain evidence="1 2">Q10-2</strain>
    </source>
</reference>
<gene>
    <name evidence="1" type="ORF">ISU02_19045</name>
</gene>
<organism evidence="1 2">
    <name type="scientific">Fusibacter ferrireducens</name>
    <dbReference type="NCBI Taxonomy" id="2785058"/>
    <lineage>
        <taxon>Bacteria</taxon>
        <taxon>Bacillati</taxon>
        <taxon>Bacillota</taxon>
        <taxon>Clostridia</taxon>
        <taxon>Eubacteriales</taxon>
        <taxon>Eubacteriales Family XII. Incertae Sedis</taxon>
        <taxon>Fusibacter</taxon>
    </lineage>
</organism>
<dbReference type="Proteomes" id="UP000614200">
    <property type="component" value="Unassembled WGS sequence"/>
</dbReference>
<evidence type="ECO:0000313" key="2">
    <source>
        <dbReference type="Proteomes" id="UP000614200"/>
    </source>
</evidence>
<sequence>MDVNKKIVELLPKLKDFPEKDLKDIKGFLDHDEWGVAFEVICSVIDEDQLNIDDSIYSALDEIGRAMNMDDSLWSDLKERI</sequence>
<comment type="caution">
    <text evidence="1">The sequence shown here is derived from an EMBL/GenBank/DDBJ whole genome shotgun (WGS) entry which is preliminary data.</text>
</comment>
<dbReference type="InterPro" id="IPR047880">
    <property type="entry name" value="MafI-like"/>
</dbReference>
<proteinExistence type="predicted"/>
<name>A0ABR9ZXL2_9FIRM</name>